<dbReference type="PANTHER" id="PTHR46032">
    <property type="entry name" value="ALPHA-2,3-SIALYLTRANSFERASE ST3GAL I ISOFORM X1"/>
    <property type="match status" value="1"/>
</dbReference>
<evidence type="ECO:0000256" key="22">
    <source>
        <dbReference type="ARBA" id="ARBA00042682"/>
    </source>
</evidence>
<feature type="binding site" evidence="24">
    <location>
        <position position="139"/>
    </location>
    <ligand>
        <name>substrate</name>
    </ligand>
</feature>
<evidence type="ECO:0000256" key="23">
    <source>
        <dbReference type="ARBA" id="ARBA00042991"/>
    </source>
</evidence>
<evidence type="ECO:0000256" key="12">
    <source>
        <dbReference type="ARBA" id="ARBA00023136"/>
    </source>
</evidence>
<dbReference type="GO" id="GO:0000139">
    <property type="term" value="C:Golgi membrane"/>
    <property type="evidence" value="ECO:0007669"/>
    <property type="project" value="UniProtKB-SubCell"/>
</dbReference>
<keyword evidence="5" id="KW-0964">Secreted</keyword>
<dbReference type="Pfam" id="PF00777">
    <property type="entry name" value="Glyco_transf_29"/>
    <property type="match status" value="1"/>
</dbReference>
<sequence>MIRMTVKLFITTIVFVLIMLGAMYHYVQPGKSPIARKTGGTAPPDEDDKNNSQLSRWWRKFQGDGEPVQLQANKSAAVTTPPVVVPTPPVVVQPTCKRIWQKGRSSWFDSRFDDNIRPVWSRANIELPADARKWWMAIQESKDEDPAPLLTALFDIGAPDVDPWASRNLTECLRCAVVGNSGNLRQSNYGEEIDGYDLIFRMNGAPTQGWEKDVGHRTTHHFMYPESAIDLSDDVSFVLMNFKPLDLKWMKTALTDGSITWTYMTVRSRIQTNKSKILVYNPAFVKYIHDRWTERHAIYPSTGSLVVLFAVHVCDEVDVYGYGADKHGIWDHYWDPSHIGQTIGQTIGVHDSSFEQLLLQKLQLEGIIKIHRGNADH</sequence>
<feature type="transmembrane region" description="Helical" evidence="26">
    <location>
        <begin position="6"/>
        <end position="27"/>
    </location>
</feature>
<evidence type="ECO:0000313" key="28">
    <source>
        <dbReference type="RefSeq" id="XP_035678995.1"/>
    </source>
</evidence>
<dbReference type="Gene3D" id="3.90.1480.20">
    <property type="entry name" value="Glycosyl transferase family 29"/>
    <property type="match status" value="1"/>
</dbReference>
<dbReference type="InterPro" id="IPR001675">
    <property type="entry name" value="Glyco_trans_29"/>
</dbReference>
<feature type="binding site" evidence="24">
    <location>
        <position position="323"/>
    </location>
    <ligand>
        <name>substrate</name>
    </ligand>
</feature>
<evidence type="ECO:0000256" key="8">
    <source>
        <dbReference type="ARBA" id="ARBA00022692"/>
    </source>
</evidence>
<keyword evidence="7" id="KW-0808">Transferase</keyword>
<feature type="binding site" evidence="24">
    <location>
        <position position="263"/>
    </location>
    <ligand>
        <name>substrate</name>
    </ligand>
</feature>
<keyword evidence="6" id="KW-0328">Glycosyltransferase</keyword>
<keyword evidence="10 26" id="KW-1133">Transmembrane helix</keyword>
<feature type="binding site" evidence="24">
    <location>
        <position position="303"/>
    </location>
    <ligand>
        <name>substrate</name>
    </ligand>
</feature>
<evidence type="ECO:0000256" key="25">
    <source>
        <dbReference type="PIRSR" id="PIRSR005557-2"/>
    </source>
</evidence>
<evidence type="ECO:0000256" key="9">
    <source>
        <dbReference type="ARBA" id="ARBA00022968"/>
    </source>
</evidence>
<dbReference type="RefSeq" id="XP_035678996.1">
    <property type="nucleotide sequence ID" value="XM_035823103.1"/>
</dbReference>
<comment type="similarity">
    <text evidence="4">Belongs to the glycosyltransferase 29 family.</text>
</comment>
<keyword evidence="12 26" id="KW-0472">Membrane</keyword>
<dbReference type="Proteomes" id="UP000001554">
    <property type="component" value="Chromosome 6"/>
</dbReference>
<evidence type="ECO:0000256" key="13">
    <source>
        <dbReference type="ARBA" id="ARBA00023157"/>
    </source>
</evidence>
<keyword evidence="11" id="KW-0333">Golgi apparatus</keyword>
<dbReference type="RefSeq" id="XP_035678995.1">
    <property type="nucleotide sequence ID" value="XM_035823102.1"/>
</dbReference>
<evidence type="ECO:0000256" key="1">
    <source>
        <dbReference type="ARBA" id="ARBA00004323"/>
    </source>
</evidence>
<comment type="subcellular location">
    <subcellularLocation>
        <location evidence="1">Golgi apparatus membrane</location>
        <topology evidence="1">Single-pass type II membrane protein</topology>
    </subcellularLocation>
    <subcellularLocation>
        <location evidence="15">Golgi apparatus</location>
        <location evidence="15">Golgi stack membrane</location>
    </subcellularLocation>
    <subcellularLocation>
        <location evidence="2">Secreted</location>
    </subcellularLocation>
</comment>
<gene>
    <name evidence="28 29" type="primary">LOC118417518</name>
</gene>
<evidence type="ECO:0000256" key="18">
    <source>
        <dbReference type="ARBA" id="ARBA00041507"/>
    </source>
</evidence>
<comment type="pathway">
    <text evidence="3">Protein modification; protein glycosylation.</text>
</comment>
<dbReference type="InterPro" id="IPR051757">
    <property type="entry name" value="Beta-gal_alpha2-3_sialyltrans"/>
</dbReference>
<evidence type="ECO:0000256" key="17">
    <source>
        <dbReference type="ARBA" id="ARBA00040101"/>
    </source>
</evidence>
<evidence type="ECO:0000256" key="3">
    <source>
        <dbReference type="ARBA" id="ARBA00004922"/>
    </source>
</evidence>
<accession>A0A9J7MT73</accession>
<evidence type="ECO:0000256" key="4">
    <source>
        <dbReference type="ARBA" id="ARBA00006003"/>
    </source>
</evidence>
<dbReference type="GO" id="GO:0003836">
    <property type="term" value="F:beta-galactoside (CMP) alpha-2,3-sialyltransferase activity"/>
    <property type="evidence" value="ECO:0007669"/>
    <property type="project" value="UniProtKB-EC"/>
</dbReference>
<organism evidence="27 29">
    <name type="scientific">Branchiostoma floridae</name>
    <name type="common">Florida lancelet</name>
    <name type="synonym">Amphioxus</name>
    <dbReference type="NCBI Taxonomy" id="7739"/>
    <lineage>
        <taxon>Eukaryota</taxon>
        <taxon>Metazoa</taxon>
        <taxon>Chordata</taxon>
        <taxon>Cephalochordata</taxon>
        <taxon>Leptocardii</taxon>
        <taxon>Amphioxiformes</taxon>
        <taxon>Branchiostomatidae</taxon>
        <taxon>Branchiostoma</taxon>
    </lineage>
</organism>
<dbReference type="AlphaFoldDB" id="A0A9J7MT73"/>
<dbReference type="GO" id="GO:0097503">
    <property type="term" value="P:sialylation"/>
    <property type="evidence" value="ECO:0007669"/>
    <property type="project" value="UniProtKB-ARBA"/>
</dbReference>
<name>A0A9J7MT73_BRAFL</name>
<evidence type="ECO:0000256" key="26">
    <source>
        <dbReference type="SAM" id="Phobius"/>
    </source>
</evidence>
<evidence type="ECO:0000313" key="29">
    <source>
        <dbReference type="RefSeq" id="XP_035678996.1"/>
    </source>
</evidence>
<evidence type="ECO:0000256" key="6">
    <source>
        <dbReference type="ARBA" id="ARBA00022676"/>
    </source>
</evidence>
<evidence type="ECO:0000256" key="11">
    <source>
        <dbReference type="ARBA" id="ARBA00023034"/>
    </source>
</evidence>
<dbReference type="PIRSF" id="PIRSF005557">
    <property type="entry name" value="Sialyl_trans"/>
    <property type="match status" value="1"/>
</dbReference>
<dbReference type="GO" id="GO:0005576">
    <property type="term" value="C:extracellular region"/>
    <property type="evidence" value="ECO:0007669"/>
    <property type="project" value="UniProtKB-SubCell"/>
</dbReference>
<feature type="binding site" evidence="24">
    <location>
        <position position="299"/>
    </location>
    <ligand>
        <name>substrate</name>
    </ligand>
</feature>
<dbReference type="CDD" id="cd23966">
    <property type="entry name" value="GT29_ST3GAL1_2"/>
    <property type="match status" value="1"/>
</dbReference>
<dbReference type="InterPro" id="IPR012163">
    <property type="entry name" value="Sialyl_trans"/>
</dbReference>
<feature type="binding site" evidence="24">
    <location>
        <position position="350"/>
    </location>
    <ligand>
        <name>substrate</name>
    </ligand>
</feature>
<evidence type="ECO:0000256" key="15">
    <source>
        <dbReference type="ARBA" id="ARBA00037859"/>
    </source>
</evidence>
<dbReference type="EC" id="2.4.3.4" evidence="16"/>
<reference evidence="27" key="1">
    <citation type="journal article" date="2020" name="Nat. Ecol. Evol.">
        <title>Deeply conserved synteny resolves early events in vertebrate evolution.</title>
        <authorList>
            <person name="Simakov O."/>
            <person name="Marletaz F."/>
            <person name="Yue J.X."/>
            <person name="O'Connell B."/>
            <person name="Jenkins J."/>
            <person name="Brandt A."/>
            <person name="Calef R."/>
            <person name="Tung C.H."/>
            <person name="Huang T.K."/>
            <person name="Schmutz J."/>
            <person name="Satoh N."/>
            <person name="Yu J.K."/>
            <person name="Putnam N.H."/>
            <person name="Green R.E."/>
            <person name="Rokhsar D.S."/>
        </authorList>
    </citation>
    <scope>NUCLEOTIDE SEQUENCE [LARGE SCALE GENOMIC DNA]</scope>
    <source>
        <strain evidence="27">S238N-H82</strain>
    </source>
</reference>
<dbReference type="InterPro" id="IPR038578">
    <property type="entry name" value="GT29-like_sf"/>
</dbReference>
<evidence type="ECO:0000256" key="10">
    <source>
        <dbReference type="ARBA" id="ARBA00022989"/>
    </source>
</evidence>
<keyword evidence="27" id="KW-1185">Reference proteome</keyword>
<keyword evidence="13" id="KW-1015">Disulfide bond</keyword>
<evidence type="ECO:0000256" key="5">
    <source>
        <dbReference type="ARBA" id="ARBA00022525"/>
    </source>
</evidence>
<proteinExistence type="inferred from homology"/>
<keyword evidence="14" id="KW-0325">Glycoprotein</keyword>
<evidence type="ECO:0000256" key="14">
    <source>
        <dbReference type="ARBA" id="ARBA00023180"/>
    </source>
</evidence>
<evidence type="ECO:0000313" key="27">
    <source>
        <dbReference type="Proteomes" id="UP000001554"/>
    </source>
</evidence>
<feature type="disulfide bond" evidence="25">
    <location>
        <begin position="175"/>
        <end position="314"/>
    </location>
</feature>
<evidence type="ECO:0000256" key="16">
    <source>
        <dbReference type="ARBA" id="ARBA00039107"/>
    </source>
</evidence>
<evidence type="ECO:0000256" key="24">
    <source>
        <dbReference type="PIRSR" id="PIRSR005557-1"/>
    </source>
</evidence>
<dbReference type="PANTHER" id="PTHR46032:SF2">
    <property type="entry name" value="GAL BETA 1,3-GALNAC ALPHA-2,3-SIALYL TRANSFERASE-RELATED"/>
    <property type="match status" value="1"/>
</dbReference>
<evidence type="ECO:0000256" key="20">
    <source>
        <dbReference type="ARBA" id="ARBA00042022"/>
    </source>
</evidence>
<dbReference type="GeneID" id="118417518"/>
<reference evidence="28 29" key="2">
    <citation type="submission" date="2025-04" db="UniProtKB">
        <authorList>
            <consortium name="RefSeq"/>
        </authorList>
    </citation>
    <scope>IDENTIFICATION</scope>
    <source>
        <strain evidence="28 29">S238N-H82</strain>
        <tissue evidence="28 29">Testes</tissue>
    </source>
</reference>
<feature type="binding site" evidence="24">
    <location>
        <position position="180"/>
    </location>
    <ligand>
        <name>substrate</name>
    </ligand>
</feature>
<protein>
    <recommendedName>
        <fullName evidence="17">CMP-N-acetylneuraminate-beta-galactosamide-alpha-2,3-sialyltransferase 1</fullName>
        <ecNumber evidence="16">2.4.3.4</ecNumber>
    </recommendedName>
    <alternativeName>
        <fullName evidence="23">Gal-NAc6S</fullName>
    </alternativeName>
    <alternativeName>
        <fullName evidence="21">Gal-beta-1,3-GalNAc-alpha-2,3-sialyltransferase</fullName>
    </alternativeName>
    <alternativeName>
        <fullName evidence="19">ST3Gal I</fullName>
    </alternativeName>
    <alternativeName>
        <fullName evidence="20">ST3GalA.1</fullName>
    </alternativeName>
    <alternativeName>
        <fullName evidence="18">ST3O</fullName>
    </alternativeName>
    <alternativeName>
        <fullName evidence="22">Sialyltransferase 4A</fullName>
    </alternativeName>
</protein>
<evidence type="ECO:0000256" key="7">
    <source>
        <dbReference type="ARBA" id="ARBA00022679"/>
    </source>
</evidence>
<keyword evidence="8 26" id="KW-0812">Transmembrane</keyword>
<dbReference type="FunFam" id="3.90.1480.20:FF:000034">
    <property type="entry name" value="CMP-N-acetylneuraminate-beta-galactosamide-alpha-2,3-sialyltransferase 1"/>
    <property type="match status" value="1"/>
</dbReference>
<feature type="binding site" evidence="24">
    <location>
        <position position="332"/>
    </location>
    <ligand>
        <name>substrate</name>
    </ligand>
</feature>
<evidence type="ECO:0000256" key="2">
    <source>
        <dbReference type="ARBA" id="ARBA00004613"/>
    </source>
</evidence>
<evidence type="ECO:0000256" key="21">
    <source>
        <dbReference type="ARBA" id="ARBA00042448"/>
    </source>
</evidence>
<feature type="binding site" evidence="24">
    <location>
        <position position="203"/>
    </location>
    <ligand>
        <name>substrate</name>
    </ligand>
</feature>
<keyword evidence="9" id="KW-0735">Signal-anchor</keyword>
<dbReference type="GO" id="GO:0032580">
    <property type="term" value="C:Golgi cisterna membrane"/>
    <property type="evidence" value="ECO:0007669"/>
    <property type="project" value="UniProtKB-SubCell"/>
</dbReference>
<evidence type="ECO:0000256" key="19">
    <source>
        <dbReference type="ARBA" id="ARBA00041997"/>
    </source>
</evidence>